<organism evidence="1 2">
    <name type="scientific">Heyndrickxia coagulans</name>
    <name type="common">Weizmannia coagulans</name>
    <dbReference type="NCBI Taxonomy" id="1398"/>
    <lineage>
        <taxon>Bacteria</taxon>
        <taxon>Bacillati</taxon>
        <taxon>Bacillota</taxon>
        <taxon>Bacilli</taxon>
        <taxon>Bacillales</taxon>
        <taxon>Bacillaceae</taxon>
        <taxon>Heyndrickxia</taxon>
    </lineage>
</organism>
<protein>
    <submittedName>
        <fullName evidence="1">Uncharacterized protein</fullName>
    </submittedName>
</protein>
<evidence type="ECO:0000313" key="1">
    <source>
        <dbReference type="EMBL" id="KYC64689.1"/>
    </source>
</evidence>
<comment type="caution">
    <text evidence="1">The sequence shown here is derived from an EMBL/GenBank/DDBJ whole genome shotgun (WGS) entry which is preliminary data.</text>
</comment>
<accession>A0A150K531</accession>
<dbReference type="EMBL" id="LQYG01000024">
    <property type="protein sequence ID" value="KYC64689.1"/>
    <property type="molecule type" value="Genomic_DNA"/>
</dbReference>
<sequence>MSKLAQQLYTGTGFELGIPFAFGTDDFFTNVMRSFSCPVVL</sequence>
<reference evidence="1 2" key="1">
    <citation type="submission" date="2016-01" db="EMBL/GenBank/DDBJ databases">
        <title>Genome Sequences of Twelve Sporeforming Bacillus Species Isolated from Foods.</title>
        <authorList>
            <person name="Berendsen E.M."/>
            <person name="Wells-Bennik M.H."/>
            <person name="Krawcyk A.O."/>
            <person name="De Jong A."/>
            <person name="Holsappel S."/>
            <person name="Eijlander R.T."/>
            <person name="Kuipers O.P."/>
        </authorList>
    </citation>
    <scope>NUCLEOTIDE SEQUENCE [LARGE SCALE GENOMIC DNA]</scope>
    <source>
        <strain evidence="1 2">B4098</strain>
    </source>
</reference>
<dbReference type="Proteomes" id="UP000075288">
    <property type="component" value="Unassembled WGS sequence"/>
</dbReference>
<dbReference type="AlphaFoldDB" id="A0A150K531"/>
<proteinExistence type="predicted"/>
<evidence type="ECO:0000313" key="2">
    <source>
        <dbReference type="Proteomes" id="UP000075288"/>
    </source>
</evidence>
<gene>
    <name evidence="1" type="ORF">B4098_3382</name>
</gene>
<name>A0A150K531_HEYCO</name>